<protein>
    <submittedName>
        <fullName evidence="2">Integrin-binding adhesin P66 family protein</fullName>
    </submittedName>
</protein>
<dbReference type="RefSeq" id="WP_316383823.1">
    <property type="nucleotide sequence ID" value="NZ_CP132468.1"/>
</dbReference>
<accession>A0ABZ0CHT0</accession>
<keyword evidence="2" id="KW-0401">Integrin</keyword>
<sequence length="623" mass="68752">MKNHILYKLIIFLTTSLAIFAADQLKEEDIFKINPWIPTFGFENTSEFRFDIDELVPGFENKSKITIKLKPFEANPELGKDDPFSAYIKVEDLALKAEGKKDDPFKIDVGDITAQINIYDFFIKISTMTDFDFNKESLFSFAPITGFKSTYYGFPSNNRAISGTILARGTSKNIGTIQLGYKLPQLDLTFAIGGTGTGNRNQENDKNTPYNKTYKGILYGIQAKWKPIKNILDPEDTESVVAETPFELNFGLSGAYGNNTFNNSSITYSLKDKAVVDNDLFSPTLSNAAILASFGAEYKLGLTKINNKNTYLVLQMGTDFGIDPFASDFSVFGHISKAANSKKGISLDPTKKAEDIFDPNGNALNFSKNKELGIAFSTGASIGFAWNKDIGEKESWKIKGSDSYSKTLFGEQDKKSGIALGVSYGQNLYRSKDTEKQLKPISENAFQSLNVELSSYEDNKKGLINGLGWITSIGVYDILRQKPVENYPTADLNANANNQAGKSSNTQAKIPNLKFQNAMKLGFALYLDYAIPIESISTEAHVVPYIGAYLLGPSNTILIDNAKISDDVKVYLKTGISLEKLIRFTTISLGWDSNNIMEFADKNPKNAAIGSAFLQFKVAYSGS</sequence>
<keyword evidence="3" id="KW-1185">Reference proteome</keyword>
<evidence type="ECO:0000313" key="3">
    <source>
        <dbReference type="Proteomes" id="UP001301963"/>
    </source>
</evidence>
<dbReference type="Pfam" id="PF11263">
    <property type="entry name" value="Attachment_P66"/>
    <property type="match status" value="1"/>
</dbReference>
<evidence type="ECO:0000313" key="2">
    <source>
        <dbReference type="EMBL" id="WNY68793.1"/>
    </source>
</evidence>
<evidence type="ECO:0000256" key="1">
    <source>
        <dbReference type="SAM" id="SignalP"/>
    </source>
</evidence>
<proteinExistence type="predicted"/>
<dbReference type="GO" id="GO:0007229">
    <property type="term" value="P:integrin-mediated signaling pathway"/>
    <property type="evidence" value="ECO:0007669"/>
    <property type="project" value="UniProtKB-KW"/>
</dbReference>
<dbReference type="InterPro" id="IPR020967">
    <property type="entry name" value="Borrelia_attachment_p66"/>
</dbReference>
<feature type="chain" id="PRO_5046290731" evidence="1">
    <location>
        <begin position="22"/>
        <end position="623"/>
    </location>
</feature>
<name>A0ABZ0CHT0_9SPIR</name>
<feature type="signal peptide" evidence="1">
    <location>
        <begin position="1"/>
        <end position="21"/>
    </location>
</feature>
<reference evidence="2" key="1">
    <citation type="submission" date="2023-07" db="EMBL/GenBank/DDBJ databases">
        <title>Genome sequencing of multiple Borrelia sensu lato isolates.</title>
        <authorList>
            <person name="Mongodin E.F."/>
            <person name="Rudenko N."/>
            <person name="Fraser C.M."/>
            <person name="Schutzer S."/>
            <person name="Luft B."/>
            <person name="Morgan R."/>
            <person name="Chastens S."/>
            <person name="Qiu W."/>
        </authorList>
    </citation>
    <scope>NUCLEOTIDE SEQUENCE [LARGE SCALE GENOMIC DNA]</scope>
    <source>
        <strain evidence="2">PotiB3</strain>
    </source>
</reference>
<keyword evidence="1" id="KW-0732">Signal</keyword>
<dbReference type="Proteomes" id="UP001301963">
    <property type="component" value="Chromosome"/>
</dbReference>
<gene>
    <name evidence="2" type="ORF">QIA44_03005</name>
</gene>
<dbReference type="EMBL" id="CP132468">
    <property type="protein sequence ID" value="WNY68793.1"/>
    <property type="molecule type" value="Genomic_DNA"/>
</dbReference>
<organism evidence="2 3">
    <name type="scientific">Borreliella lusitaniae</name>
    <dbReference type="NCBI Taxonomy" id="100177"/>
    <lineage>
        <taxon>Bacteria</taxon>
        <taxon>Pseudomonadati</taxon>
        <taxon>Spirochaetota</taxon>
        <taxon>Spirochaetia</taxon>
        <taxon>Spirochaetales</taxon>
        <taxon>Borreliaceae</taxon>
        <taxon>Borreliella</taxon>
    </lineage>
</organism>